<feature type="compositionally biased region" description="Low complexity" evidence="1">
    <location>
        <begin position="138"/>
        <end position="157"/>
    </location>
</feature>
<accession>A0A061AZT3</accession>
<dbReference type="STRING" id="36022.A0A061AZT3"/>
<organism evidence="2">
    <name type="scientific">Cyberlindnera fabianii</name>
    <name type="common">Yeast</name>
    <name type="synonym">Hansenula fabianii</name>
    <dbReference type="NCBI Taxonomy" id="36022"/>
    <lineage>
        <taxon>Eukaryota</taxon>
        <taxon>Fungi</taxon>
        <taxon>Dikarya</taxon>
        <taxon>Ascomycota</taxon>
        <taxon>Saccharomycotina</taxon>
        <taxon>Saccharomycetes</taxon>
        <taxon>Phaffomycetales</taxon>
        <taxon>Phaffomycetaceae</taxon>
        <taxon>Cyberlindnera</taxon>
    </lineage>
</organism>
<reference evidence="3" key="3">
    <citation type="submission" date="2017-01" db="EMBL/GenBank/DDBJ databases">
        <authorList>
            <person name="Mah S.A."/>
            <person name="Swanson W.J."/>
            <person name="Moy G.W."/>
            <person name="Vacquier V.D."/>
        </authorList>
    </citation>
    <scope>NUCLEOTIDE SEQUENCE [LARGE SCALE GENOMIC DNA]</scope>
    <source>
        <strain evidence="3">65</strain>
    </source>
</reference>
<dbReference type="EMBL" id="LK052889">
    <property type="protein sequence ID" value="CDR40264.1"/>
    <property type="molecule type" value="Genomic_DNA"/>
</dbReference>
<evidence type="ECO:0000256" key="1">
    <source>
        <dbReference type="SAM" id="MobiDB-lite"/>
    </source>
</evidence>
<protein>
    <submittedName>
        <fullName evidence="2">CYFA0S04e06898g1_1</fullName>
    </submittedName>
    <submittedName>
        <fullName evidence="3">Protein phosphatase type 2A regulatory subunit RTS3</fullName>
    </submittedName>
</protein>
<dbReference type="VEuPathDB" id="FungiDB:BON22_2558"/>
<dbReference type="EMBL" id="MPUK01000004">
    <property type="protein sequence ID" value="ONH67862.1"/>
    <property type="molecule type" value="Genomic_DNA"/>
</dbReference>
<evidence type="ECO:0000313" key="2">
    <source>
        <dbReference type="EMBL" id="CDR40264.1"/>
    </source>
</evidence>
<dbReference type="Proteomes" id="UP000189513">
    <property type="component" value="Unassembled WGS sequence"/>
</dbReference>
<feature type="region of interest" description="Disordered" evidence="1">
    <location>
        <begin position="1"/>
        <end position="83"/>
    </location>
</feature>
<reference evidence="4" key="2">
    <citation type="journal article" date="2017" name="Genome Announc.">
        <title>Genome sequences of Cyberlindnera fabianii 65, Pichia kudriavzevii 129, and Saccharomyces cerevisiae 131 isolated from fermented masau fruits in Zimbabwe.</title>
        <authorList>
            <person name="van Rijswijck I.M.H."/>
            <person name="Derks M.F.L."/>
            <person name="Abee T."/>
            <person name="de Ridder D."/>
            <person name="Smid E.J."/>
        </authorList>
    </citation>
    <scope>NUCLEOTIDE SEQUENCE [LARGE SCALE GENOMIC DNA]</scope>
    <source>
        <strain evidence="4">65</strain>
    </source>
</reference>
<dbReference type="OMA" id="WNISHRS"/>
<feature type="compositionally biased region" description="Basic and acidic residues" evidence="1">
    <location>
        <begin position="305"/>
        <end position="332"/>
    </location>
</feature>
<reference evidence="2" key="1">
    <citation type="journal article" date="2014" name="Genome Announc.">
        <title>Genome sequence of the yeast Cyberlindnera fabianii (Hansenula fabianii).</title>
        <authorList>
            <person name="Freel K.C."/>
            <person name="Sarilar V."/>
            <person name="Neuveglise C."/>
            <person name="Devillers H."/>
            <person name="Friedrich A."/>
            <person name="Schacherer J."/>
        </authorList>
    </citation>
    <scope>NUCLEOTIDE SEQUENCE</scope>
    <source>
        <strain evidence="2">YJS4271</strain>
    </source>
</reference>
<feature type="compositionally biased region" description="Polar residues" evidence="1">
    <location>
        <begin position="1"/>
        <end position="11"/>
    </location>
</feature>
<gene>
    <name evidence="3" type="ORF">BON22_2558</name>
    <name evidence="2" type="ORF">CYFA0S_04e06898g</name>
</gene>
<feature type="compositionally biased region" description="Polar residues" evidence="1">
    <location>
        <begin position="287"/>
        <end position="303"/>
    </location>
</feature>
<feature type="compositionally biased region" description="Polar residues" evidence="1">
    <location>
        <begin position="163"/>
        <end position="192"/>
    </location>
</feature>
<dbReference type="AlphaFoldDB" id="A0A061AZT3"/>
<keyword evidence="4" id="KW-1185">Reference proteome</keyword>
<feature type="compositionally biased region" description="Low complexity" evidence="1">
    <location>
        <begin position="44"/>
        <end position="56"/>
    </location>
</feature>
<feature type="region of interest" description="Disordered" evidence="1">
    <location>
        <begin position="138"/>
        <end position="207"/>
    </location>
</feature>
<name>A0A061AZT3_CYBFA</name>
<proteinExistence type="predicted"/>
<sequence>MSSVKKGSPQTPVDMISPKSGSLLLDVPLPVPGAQPTTREGRSHSIAQPISASSSAAKHRMSVSRSPIRGPGQVPQLSQSQRLRQPLATAGNHNHRRSSLAAIDTSDMSSTLGMPYAYHHSAPTISTTTVNGFVSDNSLSPSSTGSSFTTMGSIGTTPRPAVLNSTVPTSNTRVSPRSSHQSLDTNSTSHSAQLRRHSESSNRRPSTAEVFDLMEREQDAIVLKLMREIQQLKDDNRALLQTINMLTNPSSAASSARSSLSTGTGLSAMSRSRRASNVVPPEIETLDLSSGTPRRSLDQTPRSMRSIDGDLRCLSPQEEHAGLRKKSKDDVQRALAVDAGHQGQGKVKGVRRA</sequence>
<dbReference type="OrthoDB" id="4026704at2759"/>
<evidence type="ECO:0000313" key="3">
    <source>
        <dbReference type="EMBL" id="ONH67862.1"/>
    </source>
</evidence>
<feature type="compositionally biased region" description="Low complexity" evidence="1">
    <location>
        <begin position="250"/>
        <end position="270"/>
    </location>
</feature>
<evidence type="ECO:0000313" key="4">
    <source>
        <dbReference type="Proteomes" id="UP000189513"/>
    </source>
</evidence>
<feature type="region of interest" description="Disordered" evidence="1">
    <location>
        <begin position="248"/>
        <end position="353"/>
    </location>
</feature>